<organism evidence="2 3">
    <name type="scientific">Portunus trituberculatus</name>
    <name type="common">Swimming crab</name>
    <name type="synonym">Neptunus trituberculatus</name>
    <dbReference type="NCBI Taxonomy" id="210409"/>
    <lineage>
        <taxon>Eukaryota</taxon>
        <taxon>Metazoa</taxon>
        <taxon>Ecdysozoa</taxon>
        <taxon>Arthropoda</taxon>
        <taxon>Crustacea</taxon>
        <taxon>Multicrustacea</taxon>
        <taxon>Malacostraca</taxon>
        <taxon>Eumalacostraca</taxon>
        <taxon>Eucarida</taxon>
        <taxon>Decapoda</taxon>
        <taxon>Pleocyemata</taxon>
        <taxon>Brachyura</taxon>
        <taxon>Eubrachyura</taxon>
        <taxon>Portunoidea</taxon>
        <taxon>Portunidae</taxon>
        <taxon>Portuninae</taxon>
        <taxon>Portunus</taxon>
    </lineage>
</organism>
<keyword evidence="3" id="KW-1185">Reference proteome</keyword>
<evidence type="ECO:0000313" key="2">
    <source>
        <dbReference type="EMBL" id="MPC81387.1"/>
    </source>
</evidence>
<comment type="caution">
    <text evidence="2">The sequence shown here is derived from an EMBL/GenBank/DDBJ whole genome shotgun (WGS) entry which is preliminary data.</text>
</comment>
<evidence type="ECO:0000313" key="3">
    <source>
        <dbReference type="Proteomes" id="UP000324222"/>
    </source>
</evidence>
<gene>
    <name evidence="2" type="ORF">E2C01_076001</name>
</gene>
<sequence>MAIKSVPAASSGHPAGARRSGKAPEGRGWRGWVLAS</sequence>
<dbReference type="AlphaFoldDB" id="A0A5B7IIK7"/>
<proteinExistence type="predicted"/>
<protein>
    <submittedName>
        <fullName evidence="2">Uncharacterized protein</fullName>
    </submittedName>
</protein>
<dbReference type="Proteomes" id="UP000324222">
    <property type="component" value="Unassembled WGS sequence"/>
</dbReference>
<reference evidence="2 3" key="1">
    <citation type="submission" date="2019-05" db="EMBL/GenBank/DDBJ databases">
        <title>Another draft genome of Portunus trituberculatus and its Hox gene families provides insights of decapod evolution.</title>
        <authorList>
            <person name="Jeong J.-H."/>
            <person name="Song I."/>
            <person name="Kim S."/>
            <person name="Choi T."/>
            <person name="Kim D."/>
            <person name="Ryu S."/>
            <person name="Kim W."/>
        </authorList>
    </citation>
    <scope>NUCLEOTIDE SEQUENCE [LARGE SCALE GENOMIC DNA]</scope>
    <source>
        <tissue evidence="2">Muscle</tissue>
    </source>
</reference>
<dbReference type="EMBL" id="VSRR010056826">
    <property type="protein sequence ID" value="MPC81387.1"/>
    <property type="molecule type" value="Genomic_DNA"/>
</dbReference>
<accession>A0A5B7IIK7</accession>
<feature type="region of interest" description="Disordered" evidence="1">
    <location>
        <begin position="1"/>
        <end position="36"/>
    </location>
</feature>
<name>A0A5B7IIK7_PORTR</name>
<evidence type="ECO:0000256" key="1">
    <source>
        <dbReference type="SAM" id="MobiDB-lite"/>
    </source>
</evidence>